<evidence type="ECO:0000313" key="1">
    <source>
        <dbReference type="EMBL" id="PTX49395.1"/>
    </source>
</evidence>
<proteinExistence type="predicted"/>
<comment type="caution">
    <text evidence="1">The sequence shown here is derived from an EMBL/GenBank/DDBJ whole genome shotgun (WGS) entry which is preliminary data.</text>
</comment>
<reference evidence="1 2" key="1">
    <citation type="submission" date="2018-04" db="EMBL/GenBank/DDBJ databases">
        <title>Genomic Encyclopedia of Archaeal and Bacterial Type Strains, Phase II (KMG-II): from individual species to whole genera.</title>
        <authorList>
            <person name="Goeker M."/>
        </authorList>
    </citation>
    <scope>NUCLEOTIDE SEQUENCE [LARGE SCALE GENOMIC DNA]</scope>
    <source>
        <strain evidence="1 2">DSM 21823</strain>
    </source>
</reference>
<accession>A0A2T6B027</accession>
<dbReference type="RefSeq" id="WP_108129058.1">
    <property type="nucleotide sequence ID" value="NZ_QBKP01000007.1"/>
</dbReference>
<keyword evidence="2" id="KW-1185">Reference proteome</keyword>
<dbReference type="AlphaFoldDB" id="A0A2T6B027"/>
<evidence type="ECO:0000313" key="2">
    <source>
        <dbReference type="Proteomes" id="UP000244224"/>
    </source>
</evidence>
<dbReference type="Proteomes" id="UP000244224">
    <property type="component" value="Unassembled WGS sequence"/>
</dbReference>
<dbReference type="EMBL" id="QBKP01000007">
    <property type="protein sequence ID" value="PTX49395.1"/>
    <property type="molecule type" value="Genomic_DNA"/>
</dbReference>
<gene>
    <name evidence="1" type="ORF">C8N34_10742</name>
</gene>
<dbReference type="OrthoDB" id="8226460at2"/>
<organism evidence="1 2">
    <name type="scientific">Gemmobacter caeni</name>
    <dbReference type="NCBI Taxonomy" id="589035"/>
    <lineage>
        <taxon>Bacteria</taxon>
        <taxon>Pseudomonadati</taxon>
        <taxon>Pseudomonadota</taxon>
        <taxon>Alphaproteobacteria</taxon>
        <taxon>Rhodobacterales</taxon>
        <taxon>Paracoccaceae</taxon>
        <taxon>Gemmobacter</taxon>
    </lineage>
</organism>
<protein>
    <submittedName>
        <fullName evidence="1">Uncharacterized protein</fullName>
    </submittedName>
</protein>
<name>A0A2T6B027_9RHOB</name>
<sequence length="165" mass="17927">MVDIISKRDGPRREDERARRMIQANQGAITQIADRLTQGAYSAGKRAKAAASNAPPPPDGKIFHDLTSGRAQTGTASGDIRVKVSVNNRVVAYDSGSGRQLHLLGEIRRQDDVRYFALASRENGFFSALPEDVTEAIGELDGQIIDDTCPESLLASEISERLGFQ</sequence>